<dbReference type="InterPro" id="IPR019760">
    <property type="entry name" value="DNA-dir_DNA_pol_A_CS"/>
</dbReference>
<reference evidence="18 19" key="1">
    <citation type="journal article" date="2024" name="Proc. Natl. Acad. Sci. U.S.A.">
        <title>The genetic regulatory architecture and epigenomic basis for age-related changes in rattlesnake venom.</title>
        <authorList>
            <person name="Hogan M.P."/>
            <person name="Holding M.L."/>
            <person name="Nystrom G.S."/>
            <person name="Colston T.J."/>
            <person name="Bartlett D.A."/>
            <person name="Mason A.J."/>
            <person name="Ellsworth S.A."/>
            <person name="Rautsaw R.M."/>
            <person name="Lawrence K.C."/>
            <person name="Strickland J.L."/>
            <person name="He B."/>
            <person name="Fraser P."/>
            <person name="Margres M.J."/>
            <person name="Gilbert D.M."/>
            <person name="Gibbs H.L."/>
            <person name="Parkinson C.L."/>
            <person name="Rokyta D.R."/>
        </authorList>
    </citation>
    <scope>NUCLEOTIDE SEQUENCE [LARGE SCALE GENOMIC DNA]</scope>
    <source>
        <strain evidence="18">DRR0105</strain>
    </source>
</reference>
<dbReference type="GO" id="GO:0042645">
    <property type="term" value="C:mitochondrial nucleoid"/>
    <property type="evidence" value="ECO:0007669"/>
    <property type="project" value="UniProtKB-SubCell"/>
</dbReference>
<evidence type="ECO:0000256" key="16">
    <source>
        <dbReference type="SAM" id="MobiDB-lite"/>
    </source>
</evidence>
<dbReference type="Pfam" id="PF18136">
    <property type="entry name" value="DNApol_Exo"/>
    <property type="match status" value="1"/>
</dbReference>
<dbReference type="EC" id="2.7.7.7" evidence="4"/>
<dbReference type="InterPro" id="IPR043502">
    <property type="entry name" value="DNA/RNA_pol_sf"/>
</dbReference>
<dbReference type="PANTHER" id="PTHR10267">
    <property type="entry name" value="DNA POLYMERASE SUBUNIT GAMMA-1"/>
    <property type="match status" value="1"/>
</dbReference>
<dbReference type="FunFam" id="1.10.150.20:FF:000024">
    <property type="entry name" value="DNA polymerase gamma, catalytic subunit"/>
    <property type="match status" value="1"/>
</dbReference>
<keyword evidence="8" id="KW-0235">DNA replication</keyword>
<keyword evidence="19" id="KW-1185">Reference proteome</keyword>
<comment type="caution">
    <text evidence="18">The sequence shown here is derived from an EMBL/GenBank/DDBJ whole genome shotgun (WGS) entry which is preliminary data.</text>
</comment>
<evidence type="ECO:0000256" key="8">
    <source>
        <dbReference type="ARBA" id="ARBA00022705"/>
    </source>
</evidence>
<dbReference type="CDD" id="cd08641">
    <property type="entry name" value="DNA_pol_gammaA"/>
    <property type="match status" value="1"/>
</dbReference>
<dbReference type="Gene3D" id="1.10.150.20">
    <property type="entry name" value="5' to 3' exonuclease, C-terminal subdomain"/>
    <property type="match status" value="1"/>
</dbReference>
<accession>A0AAW1AWJ1</accession>
<dbReference type="PROSITE" id="PS00447">
    <property type="entry name" value="DNA_POLYMERASE_A"/>
    <property type="match status" value="1"/>
</dbReference>
<dbReference type="Gene3D" id="3.30.420.390">
    <property type="match status" value="2"/>
</dbReference>
<dbReference type="GO" id="GO:0003677">
    <property type="term" value="F:DNA binding"/>
    <property type="evidence" value="ECO:0007669"/>
    <property type="project" value="UniProtKB-KW"/>
</dbReference>
<evidence type="ECO:0000313" key="18">
    <source>
        <dbReference type="EMBL" id="KAK9394050.1"/>
    </source>
</evidence>
<dbReference type="GO" id="GO:0006264">
    <property type="term" value="P:mitochondrial DNA replication"/>
    <property type="evidence" value="ECO:0007669"/>
    <property type="project" value="InterPro"/>
</dbReference>
<evidence type="ECO:0000256" key="13">
    <source>
        <dbReference type="ARBA" id="ARBA00023271"/>
    </source>
</evidence>
<keyword evidence="6" id="KW-0808">Transferase</keyword>
<keyword evidence="7" id="KW-0548">Nucleotidyltransferase</keyword>
<dbReference type="InterPro" id="IPR002297">
    <property type="entry name" value="DNA-dir_DNA_pol_A_mt"/>
</dbReference>
<evidence type="ECO:0000256" key="10">
    <source>
        <dbReference type="ARBA" id="ARBA00022932"/>
    </source>
</evidence>
<dbReference type="InterPro" id="IPR047580">
    <property type="entry name" value="POLG_palm_dom"/>
</dbReference>
<dbReference type="InterPro" id="IPR041336">
    <property type="entry name" value="DNApol_Exo"/>
</dbReference>
<feature type="domain" description="DNA-directed DNA polymerase family A palm" evidence="17">
    <location>
        <begin position="878"/>
        <end position="1152"/>
    </location>
</feature>
<evidence type="ECO:0000256" key="11">
    <source>
        <dbReference type="ARBA" id="ARBA00023125"/>
    </source>
</evidence>
<dbReference type="GO" id="GO:0008408">
    <property type="term" value="F:3'-5' exonuclease activity"/>
    <property type="evidence" value="ECO:0007669"/>
    <property type="project" value="TreeGrafter"/>
</dbReference>
<evidence type="ECO:0000256" key="7">
    <source>
        <dbReference type="ARBA" id="ARBA00022695"/>
    </source>
</evidence>
<dbReference type="FunFam" id="3.30.420.390:FF:000002">
    <property type="entry name" value="DNA polymerase gamma, catalytic subunit"/>
    <property type="match status" value="1"/>
</dbReference>
<dbReference type="InterPro" id="IPR012337">
    <property type="entry name" value="RNaseH-like_sf"/>
</dbReference>
<organism evidence="18 19">
    <name type="scientific">Crotalus adamanteus</name>
    <name type="common">Eastern diamondback rattlesnake</name>
    <dbReference type="NCBI Taxonomy" id="8729"/>
    <lineage>
        <taxon>Eukaryota</taxon>
        <taxon>Metazoa</taxon>
        <taxon>Chordata</taxon>
        <taxon>Craniata</taxon>
        <taxon>Vertebrata</taxon>
        <taxon>Euteleostomi</taxon>
        <taxon>Lepidosauria</taxon>
        <taxon>Squamata</taxon>
        <taxon>Bifurcata</taxon>
        <taxon>Unidentata</taxon>
        <taxon>Episquamata</taxon>
        <taxon>Toxicofera</taxon>
        <taxon>Serpentes</taxon>
        <taxon>Colubroidea</taxon>
        <taxon>Viperidae</taxon>
        <taxon>Crotalinae</taxon>
        <taxon>Crotalus</taxon>
    </lineage>
</organism>
<comment type="similarity">
    <text evidence="3">Belongs to the DNA polymerase type-A family.</text>
</comment>
<name>A0AAW1AWJ1_CROAD</name>
<keyword evidence="12" id="KW-0496">Mitochondrion</keyword>
<dbReference type="SMART" id="SM00482">
    <property type="entry name" value="POLAc"/>
    <property type="match status" value="1"/>
</dbReference>
<dbReference type="InterPro" id="IPR001098">
    <property type="entry name" value="DNA-dir_DNA_pol_A_palm_dom"/>
</dbReference>
<dbReference type="Proteomes" id="UP001474421">
    <property type="component" value="Unassembled WGS sequence"/>
</dbReference>
<dbReference type="PRINTS" id="PR00867">
    <property type="entry name" value="DNAPOLG"/>
</dbReference>
<dbReference type="PANTHER" id="PTHR10267:SF0">
    <property type="entry name" value="DNA POLYMERASE SUBUNIT GAMMA-1"/>
    <property type="match status" value="1"/>
</dbReference>
<keyword evidence="9" id="KW-0460">Magnesium</keyword>
<dbReference type="AlphaFoldDB" id="A0AAW1AWJ1"/>
<evidence type="ECO:0000256" key="4">
    <source>
        <dbReference type="ARBA" id="ARBA00012417"/>
    </source>
</evidence>
<proteinExistence type="inferred from homology"/>
<dbReference type="Gene3D" id="3.30.70.370">
    <property type="match status" value="1"/>
</dbReference>
<comment type="subcellular location">
    <subcellularLocation>
        <location evidence="2">Mitochondrion matrix</location>
        <location evidence="2">Mitochondrion nucleoid</location>
    </subcellularLocation>
</comment>
<evidence type="ECO:0000256" key="14">
    <source>
        <dbReference type="ARBA" id="ARBA00031966"/>
    </source>
</evidence>
<evidence type="ECO:0000256" key="1">
    <source>
        <dbReference type="ARBA" id="ARBA00001946"/>
    </source>
</evidence>
<evidence type="ECO:0000256" key="5">
    <source>
        <dbReference type="ARBA" id="ARBA00015350"/>
    </source>
</evidence>
<feature type="coiled-coil region" evidence="15">
    <location>
        <begin position="459"/>
        <end position="486"/>
    </location>
</feature>
<dbReference type="FunFam" id="3.30.420.390:FF:000001">
    <property type="entry name" value="DNA polymerase gamma, catalytic subunit"/>
    <property type="match status" value="1"/>
</dbReference>
<evidence type="ECO:0000256" key="6">
    <source>
        <dbReference type="ARBA" id="ARBA00022679"/>
    </source>
</evidence>
<feature type="compositionally biased region" description="Basic and acidic residues" evidence="16">
    <location>
        <begin position="527"/>
        <end position="540"/>
    </location>
</feature>
<evidence type="ECO:0000256" key="3">
    <source>
        <dbReference type="ARBA" id="ARBA00007705"/>
    </source>
</evidence>
<evidence type="ECO:0000256" key="9">
    <source>
        <dbReference type="ARBA" id="ARBA00022842"/>
    </source>
</evidence>
<evidence type="ECO:0000313" key="19">
    <source>
        <dbReference type="Proteomes" id="UP001474421"/>
    </source>
</evidence>
<dbReference type="GO" id="GO:0003887">
    <property type="term" value="F:DNA-directed DNA polymerase activity"/>
    <property type="evidence" value="ECO:0007669"/>
    <property type="project" value="UniProtKB-KW"/>
</dbReference>
<evidence type="ECO:0000259" key="17">
    <source>
        <dbReference type="SMART" id="SM00482"/>
    </source>
</evidence>
<comment type="cofactor">
    <cofactor evidence="1">
        <name>Mg(2+)</name>
        <dbReference type="ChEBI" id="CHEBI:18420"/>
    </cofactor>
</comment>
<sequence length="1242" mass="141405">MSWKRKSCRFALRFFFAEGGRKRGAALQEGRQISFGLGDLSWPGNRACFPNRSPVGEDEAPGMEDVAGRSILLVQNPGEKMAPDTGAPPKEEQRMNPLGIQMLSKGLHEQIFRGAQVHYSEEDIQKSIEHLERHDLWGKETATIPDVELQLPRMYGANIDEHFRLLAQKQSLPYLEAAKELFEHEIPPRPTEWAWEVGWTRYGPEGEREKVDFPDERALVFDVEVCMEEGHCPTLAVALSSNAWYSWCSKRLLEQRYSWSNQLGLSDLIPLESSSSLRKQTGQERLVIGHNISFDRAHVKEQYLIQGSQMRFLDTMSMHMAISGLTGFQRSLWKAAKQGKGRGLQQVQQHIKKTRRKGNGPMVGSWNWVNISSINNLADVHSLYVGGQPLQKEARELFVKGSMNDIRNNFQELMNYCALDVQATYEIFHEQLPLFLQRCPHPVTFAGMLEMGVSYLPVNQNWVKYLDEAQVTYEELQKEMKKSLMNLADNACQLLHEERYKDDPWLWDLKWDLQTFKQKKTKPIRKKKEDVNEEPAKVVEKASPLEWQEDPGPLTEEGEQSQNASQQVLQSLKETVVLQPKRIQHLPGHPEWYRNLCPRLNDPSWAPGPSLISLQMRVTPKLMRLNWDGFPLHYSEKHGWGYLVPGRKDNLLEDDPDAALATCPFKVIEHLYREYCKEKGKEQPVSLGSYLEEEFLTENGDFWEKFELLGHVEVDMDVDPITRELRQEEMELVKSSPEYHHGNGPYNDVNIPGCWFFKLPHKDGNASNVGSPFAKDFLPKMEDGTLKAGIGAADGTHALEINKKISFWRNAHKRISSQIVVWLKKGELPRSVTRHPDYDDENAYGAILPQVVTAGTVTRRAVEPTWLTASNARTDRVGSELKAIVQTPPGYHLVGADVDSQELWIAAVLGEAHFAGMHGCTAFGWMTLQGKKSNGTDLHSKTASTVGISREHAKVFNYGRIYGAGQAFAERLLMQFNHRLTEQEANEKARQMYAVTKGIRRCHLSEEGEWLVNQLGLAVDRAEDGSIPLQDVWRLQREAKKRSRRKKWNVVCQRVWASGTESEMFNKLESIAMSEAPSTPVLGCRISRALEPAAVEGEFVTSRINWVVQSSAVDYLHLMLVSMKWLFEVFDIDGRFCISIHDEVRYLVKSEDSYRAALALQITNLLTRCMFAYKLGLQDLPQSVAFFSAVDIDHCLRKEATMDCVTPSNPGGLKQRYNIPQGEALDIYKLIEITKGSLEKGK</sequence>
<dbReference type="SUPFAM" id="SSF56672">
    <property type="entry name" value="DNA/RNA polymerases"/>
    <property type="match status" value="1"/>
</dbReference>
<keyword evidence="15" id="KW-0175">Coiled coil</keyword>
<keyword evidence="11" id="KW-0238">DNA-binding</keyword>
<evidence type="ECO:0000256" key="12">
    <source>
        <dbReference type="ARBA" id="ARBA00023128"/>
    </source>
</evidence>
<gene>
    <name evidence="18" type="ORF">NXF25_015713</name>
</gene>
<dbReference type="SUPFAM" id="SSF53098">
    <property type="entry name" value="Ribonuclease H-like"/>
    <property type="match status" value="1"/>
</dbReference>
<feature type="region of interest" description="Disordered" evidence="16">
    <location>
        <begin position="522"/>
        <end position="568"/>
    </location>
</feature>
<protein>
    <recommendedName>
        <fullName evidence="5">DNA polymerase subunit gamma-1</fullName>
        <ecNumber evidence="4">2.7.7.7</ecNumber>
    </recommendedName>
    <alternativeName>
        <fullName evidence="14">Mitochondrial DNA polymerase catalytic subunit</fullName>
    </alternativeName>
</protein>
<evidence type="ECO:0000256" key="2">
    <source>
        <dbReference type="ARBA" id="ARBA00004436"/>
    </source>
</evidence>
<keyword evidence="10" id="KW-0239">DNA-directed DNA polymerase</keyword>
<dbReference type="GO" id="GO:0005760">
    <property type="term" value="C:gamma DNA polymerase complex"/>
    <property type="evidence" value="ECO:0007669"/>
    <property type="project" value="InterPro"/>
</dbReference>
<dbReference type="EMBL" id="JAOTOJ010000012">
    <property type="protein sequence ID" value="KAK9394050.1"/>
    <property type="molecule type" value="Genomic_DNA"/>
</dbReference>
<keyword evidence="13" id="KW-1135">Mitochondrion nucleoid</keyword>
<evidence type="ECO:0000256" key="15">
    <source>
        <dbReference type="SAM" id="Coils"/>
    </source>
</evidence>